<reference evidence="1" key="1">
    <citation type="submission" date="2018-05" db="EMBL/GenBank/DDBJ databases">
        <authorList>
            <person name="Lanie J.A."/>
            <person name="Ng W.-L."/>
            <person name="Kazmierczak K.M."/>
            <person name="Andrzejewski T.M."/>
            <person name="Davidsen T.M."/>
            <person name="Wayne K.J."/>
            <person name="Tettelin H."/>
            <person name="Glass J.I."/>
            <person name="Rusch D."/>
            <person name="Podicherti R."/>
            <person name="Tsui H.-C.T."/>
            <person name="Winkler M.E."/>
        </authorList>
    </citation>
    <scope>NUCLEOTIDE SEQUENCE</scope>
</reference>
<dbReference type="AlphaFoldDB" id="A0A381ZW83"/>
<protein>
    <submittedName>
        <fullName evidence="1">Uncharacterized protein</fullName>
    </submittedName>
</protein>
<organism evidence="1">
    <name type="scientific">marine metagenome</name>
    <dbReference type="NCBI Taxonomy" id="408172"/>
    <lineage>
        <taxon>unclassified sequences</taxon>
        <taxon>metagenomes</taxon>
        <taxon>ecological metagenomes</taxon>
    </lineage>
</organism>
<name>A0A381ZW83_9ZZZZ</name>
<gene>
    <name evidence="1" type="ORF">METZ01_LOCUS146390</name>
</gene>
<proteinExistence type="predicted"/>
<evidence type="ECO:0000313" key="1">
    <source>
        <dbReference type="EMBL" id="SVA93536.1"/>
    </source>
</evidence>
<dbReference type="EMBL" id="UINC01022919">
    <property type="protein sequence ID" value="SVA93536.1"/>
    <property type="molecule type" value="Genomic_DNA"/>
</dbReference>
<accession>A0A381ZW83</accession>
<sequence length="206" mass="22765">MRSSPQPRDVQLTKEFIAWRSALCCVATGTLGLLTVACGRNPFELQWVESKLDTAMIYSMARPELNLPSAFDFKGHRSLRIESPGSTGAWDLVLDTQGGELVFLPPGALGIDSEAGIAPLRGVRFDDLREAPEDTLSYKEDEPVTLETGSAYVIRTHRSRDRFGVLCSFYGKFELLAIENQFGTVQFVYDVNPLCGDRMLVPTPDG</sequence>